<keyword evidence="1" id="KW-1133">Transmembrane helix</keyword>
<dbReference type="Proteomes" id="UP000253314">
    <property type="component" value="Unassembled WGS sequence"/>
</dbReference>
<comment type="caution">
    <text evidence="2">The sequence shown here is derived from an EMBL/GenBank/DDBJ whole genome shotgun (WGS) entry which is preliminary data.</text>
</comment>
<evidence type="ECO:0000313" key="3">
    <source>
        <dbReference type="Proteomes" id="UP000253314"/>
    </source>
</evidence>
<proteinExistence type="predicted"/>
<feature type="transmembrane region" description="Helical" evidence="1">
    <location>
        <begin position="23"/>
        <end position="43"/>
    </location>
</feature>
<keyword evidence="3" id="KW-1185">Reference proteome</keyword>
<dbReference type="OrthoDB" id="2884029at2"/>
<evidence type="ECO:0000313" key="2">
    <source>
        <dbReference type="EMBL" id="RBW67396.1"/>
    </source>
</evidence>
<accession>A0A366XNT9</accession>
<dbReference type="EMBL" id="QOCW01000039">
    <property type="protein sequence ID" value="RBW67396.1"/>
    <property type="molecule type" value="Genomic_DNA"/>
</dbReference>
<organism evidence="2 3">
    <name type="scientific">Bacillus taeanensis</name>
    <dbReference type="NCBI Taxonomy" id="273032"/>
    <lineage>
        <taxon>Bacteria</taxon>
        <taxon>Bacillati</taxon>
        <taxon>Bacillota</taxon>
        <taxon>Bacilli</taxon>
        <taxon>Bacillales</taxon>
        <taxon>Bacillaceae</taxon>
        <taxon>Bacillus</taxon>
    </lineage>
</organism>
<reference evidence="2 3" key="1">
    <citation type="submission" date="2018-07" db="EMBL/GenBank/DDBJ databases">
        <title>Lottiidibacillus patelloidae gen. nov., sp. nov., isolated from the intestinal tract of a marine limpet and the reclassification of B. taeanensis BH030017T, B. algicola KMM 3737T and B. hwajinpoensis SW-72T as genus Lottiidibacillus.</title>
        <authorList>
            <person name="Liu R."/>
            <person name="Huang Z."/>
        </authorList>
    </citation>
    <scope>NUCLEOTIDE SEQUENCE [LARGE SCALE GENOMIC DNA]</scope>
    <source>
        <strain evidence="2 3">BH030017</strain>
    </source>
</reference>
<keyword evidence="1" id="KW-0472">Membrane</keyword>
<dbReference type="Pfam" id="PF16079">
    <property type="entry name" value="Phage_holin_5_2"/>
    <property type="match status" value="1"/>
</dbReference>
<protein>
    <submittedName>
        <fullName evidence="2">Holin</fullName>
    </submittedName>
</protein>
<name>A0A366XNT9_9BACI</name>
<evidence type="ECO:0000256" key="1">
    <source>
        <dbReference type="SAM" id="Phobius"/>
    </source>
</evidence>
<dbReference type="AlphaFoldDB" id="A0A366XNT9"/>
<keyword evidence="1" id="KW-0812">Transmembrane</keyword>
<gene>
    <name evidence="2" type="ORF">DS031_22550</name>
</gene>
<sequence length="81" mass="8837">MVVVPALLILGYALKRTPKIQNWIIIWILMFAGIIASVFQLGLSVNGVANGMIAAGSAITCHQFAKQSVRSNKKKKKLNEL</sequence>
<dbReference type="InterPro" id="IPR032111">
    <property type="entry name" value="Clostridium_phage_holin"/>
</dbReference>